<keyword evidence="3" id="KW-1185">Reference proteome</keyword>
<protein>
    <recommendedName>
        <fullName evidence="4">Pentatricopeptide repeat domain-containing protein</fullName>
    </recommendedName>
</protein>
<feature type="region of interest" description="Disordered" evidence="1">
    <location>
        <begin position="132"/>
        <end position="157"/>
    </location>
</feature>
<name>A0AAV9UUP9_9PEZI</name>
<sequence>MGRSVGRLVKSSWSCYRPTGPQLSPIVRHIWTGRGNALLHGGAPGSIVSYRLATLDKQQLAKQLHDDKGGPYWFDEAALVKQAKKEKEDAEVIRKLDPGYGGSDAKSVRPRAPKGQWWNYVQSLLDPHPSKKQKVLPAAKLEPRHPADQPEPPLRRNYLSEHPITSAQVIDRLFGKESQPFHTFMREARVERQFTLGKLLVDDPEVRKNYDYWLQLLKFRARIHGEKGVKDVWFGVTMRRVMLPISGPVADEMWKLFIRVGLEDDDFLNKVYRYHLHIYHDWGKRRWKPMYNEVVGGLLRKKPTRALWWHYRLIDINPPDMVKFFKERAANPANLPAMFRIFSSGKVAPLYYSTIIPVICRLDMFETAIDWHRMLFRKGDYPRDSHSADRLFEYYAFHKPLRDLEELLRSFHEKGIKITESSAISLIKARYRTRTIMELLCTLYSAKALSNEGLGDRFWTFLLTYQGFTEVDVTGYMAKLGIQQIGDLTAKAFVKRSKTIAAFVRGISMLNRHRISLDDEVYDKYVEMKARWSPEEALQESLPIENLPVSRGNALLQGYLSTYRWKFFNLVYQKLRRRNPETWNLFLSKLFITKQLSSALELMEEMRALSIPIWPAAQRELLRNLLLPRRLGHHPLTVGPGARKTKDLYLATNYLRALMMNGESVHPILWREILKRYGMFRKLKDLEDLCLWLVDWYDPQQPALRKAYAPIKFTDVKRVASLSYDNEADRIPWTEPPASESNKSPQNPLRLLFPATTVRSLVEWGFISMQRRWVLHLVRRKSRMAVKARLSQCAWGIRLVKKLQAKGVWVDKRSVARAVRVRLRALDGTKYYLDHRHSDKDISKHDPINLQVMARIAEKAWGEKLFPTDSWDTKEGRSRMLRFPLQYLRRRRRVRPSQRLMPVVPQGTQTVFSTRDIPPDS</sequence>
<evidence type="ECO:0000313" key="2">
    <source>
        <dbReference type="EMBL" id="KAK6349448.1"/>
    </source>
</evidence>
<evidence type="ECO:0000313" key="3">
    <source>
        <dbReference type="Proteomes" id="UP001375240"/>
    </source>
</evidence>
<comment type="caution">
    <text evidence="2">The sequence shown here is derived from an EMBL/GenBank/DDBJ whole genome shotgun (WGS) entry which is preliminary data.</text>
</comment>
<proteinExistence type="predicted"/>
<reference evidence="2 3" key="1">
    <citation type="submission" date="2019-10" db="EMBL/GenBank/DDBJ databases">
        <authorList>
            <person name="Palmer J.M."/>
        </authorList>
    </citation>
    <scope>NUCLEOTIDE SEQUENCE [LARGE SCALE GENOMIC DNA]</scope>
    <source>
        <strain evidence="2 3">TWF696</strain>
    </source>
</reference>
<dbReference type="AlphaFoldDB" id="A0AAV9UUP9"/>
<evidence type="ECO:0000256" key="1">
    <source>
        <dbReference type="SAM" id="MobiDB-lite"/>
    </source>
</evidence>
<gene>
    <name evidence="2" type="ORF">TWF696_005732</name>
</gene>
<dbReference type="EMBL" id="JAVHNQ010000004">
    <property type="protein sequence ID" value="KAK6349448.1"/>
    <property type="molecule type" value="Genomic_DNA"/>
</dbReference>
<accession>A0AAV9UUP9</accession>
<dbReference type="Proteomes" id="UP001375240">
    <property type="component" value="Unassembled WGS sequence"/>
</dbReference>
<organism evidence="2 3">
    <name type="scientific">Orbilia brochopaga</name>
    <dbReference type="NCBI Taxonomy" id="3140254"/>
    <lineage>
        <taxon>Eukaryota</taxon>
        <taxon>Fungi</taxon>
        <taxon>Dikarya</taxon>
        <taxon>Ascomycota</taxon>
        <taxon>Pezizomycotina</taxon>
        <taxon>Orbiliomycetes</taxon>
        <taxon>Orbiliales</taxon>
        <taxon>Orbiliaceae</taxon>
        <taxon>Orbilia</taxon>
    </lineage>
</organism>
<evidence type="ECO:0008006" key="4">
    <source>
        <dbReference type="Google" id="ProtNLM"/>
    </source>
</evidence>